<proteinExistence type="predicted"/>
<dbReference type="EMBL" id="BK015697">
    <property type="protein sequence ID" value="DAE20560.1"/>
    <property type="molecule type" value="Genomic_DNA"/>
</dbReference>
<name>A0A8S5QNB2_9CAUD</name>
<evidence type="ECO:0000313" key="1">
    <source>
        <dbReference type="EMBL" id="DAE20560.1"/>
    </source>
</evidence>
<organism evidence="1">
    <name type="scientific">Caudovirales sp. ctSH72</name>
    <dbReference type="NCBI Taxonomy" id="2826773"/>
    <lineage>
        <taxon>Viruses</taxon>
        <taxon>Duplodnaviria</taxon>
        <taxon>Heunggongvirae</taxon>
        <taxon>Uroviricota</taxon>
        <taxon>Caudoviricetes</taxon>
    </lineage>
</organism>
<sequence length="62" mass="7169">MDNIKIPYVHEDIVEYLDNLFSCDSLLSALAGEHAEYQIGYMKGSRDIINHLRSIAEEQNER</sequence>
<reference evidence="1" key="1">
    <citation type="journal article" date="2021" name="Proc. Natl. Acad. Sci. U.S.A.">
        <title>A Catalog of Tens of Thousands of Viruses from Human Metagenomes Reveals Hidden Associations with Chronic Diseases.</title>
        <authorList>
            <person name="Tisza M.J."/>
            <person name="Buck C.B."/>
        </authorList>
    </citation>
    <scope>NUCLEOTIDE SEQUENCE</scope>
    <source>
        <strain evidence="1">CtSH72</strain>
    </source>
</reference>
<accession>A0A8S5QNB2</accession>
<protein>
    <submittedName>
        <fullName evidence="1">Uncharacterized protein</fullName>
    </submittedName>
</protein>